<evidence type="ECO:0000256" key="2">
    <source>
        <dbReference type="SAM" id="Phobius"/>
    </source>
</evidence>
<keyword evidence="2" id="KW-0472">Membrane</keyword>
<reference evidence="3" key="1">
    <citation type="submission" date="2020-05" db="EMBL/GenBank/DDBJ databases">
        <authorList>
            <person name="Zhu T."/>
            <person name="Keshari N."/>
            <person name="Lu X."/>
        </authorList>
    </citation>
    <scope>NUCLEOTIDE SEQUENCE</scope>
    <source>
        <strain evidence="3">NK1-12</strain>
    </source>
</reference>
<dbReference type="AlphaFoldDB" id="A0AA97AQA9"/>
<protein>
    <submittedName>
        <fullName evidence="3">DUF1517 domain-containing protein</fullName>
    </submittedName>
</protein>
<gene>
    <name evidence="3" type="ORF">HJG54_10215</name>
</gene>
<name>A0AA97AQA9_9CYAN</name>
<dbReference type="PANTHER" id="PTHR33975:SF2">
    <property type="entry name" value="MYELIN-ASSOCIATED OLIGODENDROCYTE BASIC PROTEIN"/>
    <property type="match status" value="1"/>
</dbReference>
<proteinExistence type="predicted"/>
<evidence type="ECO:0000313" key="3">
    <source>
        <dbReference type="EMBL" id="WNZ23193.1"/>
    </source>
</evidence>
<sequence length="367" mass="39464">MNSTRPFSLAKHLIVAGLSFGVVSGLISLPNGLGPNWLTNQALAQSGGRARGGSFDRPAAPQQAPSGGGSSGGYRGGYSSPYDYSVPYDYSYPSRPDYYPYPAPYSRPRVIVVPPQSYPVPVDPGYGTGYGTSSSGDGLFLILVLLLGASMLPVLMNYLRASRSSSSSSSRGIGASELANDIVTVTQVQVALLAQARYIQDELTQISLQANLNTPEGLAEFLRETVLALLRSPENWTHARVNSQTVKSRQQAAQLFEQLSIQERSKLSSETLVNVGGNIRRQALQVDKDADPASYIVVTLLVGTADDRPLANPVHSTEELAAVLQRLGGITPAYLMIYELIWSPQDASDSLSREQLLTHYSDLVQIA</sequence>
<keyword evidence="2" id="KW-0812">Transmembrane</keyword>
<organism evidence="3">
    <name type="scientific">Leptolyngbya sp. NK1-12</name>
    <dbReference type="NCBI Taxonomy" id="2547451"/>
    <lineage>
        <taxon>Bacteria</taxon>
        <taxon>Bacillati</taxon>
        <taxon>Cyanobacteriota</taxon>
        <taxon>Cyanophyceae</taxon>
        <taxon>Leptolyngbyales</taxon>
        <taxon>Leptolyngbyaceae</taxon>
        <taxon>Leptolyngbya group</taxon>
        <taxon>Leptolyngbya</taxon>
    </lineage>
</organism>
<dbReference type="RefSeq" id="WP_316434792.1">
    <property type="nucleotide sequence ID" value="NZ_CP053586.1"/>
</dbReference>
<dbReference type="Pfam" id="PF07466">
    <property type="entry name" value="DUF1517"/>
    <property type="match status" value="1"/>
</dbReference>
<dbReference type="PANTHER" id="PTHR33975">
    <property type="entry name" value="MYELIN-ASSOCIATED OLIGODENDROCYTE BASIC PROTEIN"/>
    <property type="match status" value="1"/>
</dbReference>
<keyword evidence="2" id="KW-1133">Transmembrane helix</keyword>
<dbReference type="InterPro" id="IPR053023">
    <property type="entry name" value="FLAP_modulator"/>
</dbReference>
<dbReference type="EMBL" id="CP053586">
    <property type="protein sequence ID" value="WNZ23193.1"/>
    <property type="molecule type" value="Genomic_DNA"/>
</dbReference>
<evidence type="ECO:0000256" key="1">
    <source>
        <dbReference type="SAM" id="MobiDB-lite"/>
    </source>
</evidence>
<feature type="transmembrane region" description="Helical" evidence="2">
    <location>
        <begin position="139"/>
        <end position="159"/>
    </location>
</feature>
<feature type="compositionally biased region" description="Gly residues" evidence="1">
    <location>
        <begin position="66"/>
        <end position="75"/>
    </location>
</feature>
<feature type="region of interest" description="Disordered" evidence="1">
    <location>
        <begin position="48"/>
        <end position="75"/>
    </location>
</feature>
<dbReference type="InterPro" id="IPR010903">
    <property type="entry name" value="DUF1517"/>
</dbReference>
<accession>A0AA97AQA9</accession>
<feature type="transmembrane region" description="Helical" evidence="2">
    <location>
        <begin position="12"/>
        <end position="29"/>
    </location>
</feature>